<evidence type="ECO:0000259" key="3">
    <source>
        <dbReference type="Pfam" id="PF25917"/>
    </source>
</evidence>
<dbReference type="Gene3D" id="1.10.287.470">
    <property type="entry name" value="Helix hairpin bin"/>
    <property type="match status" value="1"/>
</dbReference>
<sequence>MNSAKCRLVFIGAIMLQACSPNIEHRTKPPLILDTITVPAPIETQFRAFNGQVIAPELTPLSFRLEGEILDVLVQEGDEVKKDQVLAILDDSKRKETLNDAQAKLDLVERQLARGKELREREMLSSSELDELKANYKLALANAKLAEVQLGYTRIKAPVDGIISQVSKQDFERTAAGETVVSIYQSKDVYVEISVSDTVLTRLKPLLSVPNYRPVAHFNGYEGNYPLDYLEHTSELNPESQTYQFWLRMPQVTPKILPGTNVRVSVDMIKAQMSMLQGYALPVTALDAASERGQFKVWKIQDGAITAFPVEVSQVKSNGVIVTSGVREGDVIANSNLRKLRQGMTIPGAIK</sequence>
<dbReference type="NCBIfam" id="TIGR01730">
    <property type="entry name" value="RND_mfp"/>
    <property type="match status" value="1"/>
</dbReference>
<feature type="domain" description="Multidrug resistance protein MdtA-like barrel-sandwich hybrid" evidence="3">
    <location>
        <begin position="64"/>
        <end position="167"/>
    </location>
</feature>
<dbReference type="PROSITE" id="PS51257">
    <property type="entry name" value="PROKAR_LIPOPROTEIN"/>
    <property type="match status" value="1"/>
</dbReference>
<comment type="similarity">
    <text evidence="1">Belongs to the membrane fusion protein (MFP) (TC 8.A.1) family.</text>
</comment>
<keyword evidence="5" id="KW-1185">Reference proteome</keyword>
<feature type="coiled-coil region" evidence="2">
    <location>
        <begin position="98"/>
        <end position="149"/>
    </location>
</feature>
<dbReference type="Gene3D" id="2.40.420.20">
    <property type="match status" value="1"/>
</dbReference>
<protein>
    <submittedName>
        <fullName evidence="4">Efflux RND transporter periplasmic adaptor subunit</fullName>
    </submittedName>
</protein>
<dbReference type="Gene3D" id="2.40.50.100">
    <property type="match status" value="1"/>
</dbReference>
<dbReference type="Pfam" id="PF25917">
    <property type="entry name" value="BSH_RND"/>
    <property type="match status" value="1"/>
</dbReference>
<organism evidence="4 5">
    <name type="scientific">Paraglaciecola mesophila</name>
    <dbReference type="NCBI Taxonomy" id="197222"/>
    <lineage>
        <taxon>Bacteria</taxon>
        <taxon>Pseudomonadati</taxon>
        <taxon>Pseudomonadota</taxon>
        <taxon>Gammaproteobacteria</taxon>
        <taxon>Alteromonadales</taxon>
        <taxon>Alteromonadaceae</taxon>
        <taxon>Paraglaciecola</taxon>
    </lineage>
</organism>
<dbReference type="RefSeq" id="WP_342880842.1">
    <property type="nucleotide sequence ID" value="NZ_JBBMQS010000002.1"/>
</dbReference>
<dbReference type="InterPro" id="IPR058625">
    <property type="entry name" value="MdtA-like_BSH"/>
</dbReference>
<evidence type="ECO:0000256" key="1">
    <source>
        <dbReference type="ARBA" id="ARBA00009477"/>
    </source>
</evidence>
<evidence type="ECO:0000256" key="2">
    <source>
        <dbReference type="SAM" id="Coils"/>
    </source>
</evidence>
<dbReference type="PANTHER" id="PTHR30469:SF20">
    <property type="entry name" value="EFFLUX RND TRANSPORTER PERIPLASMIC ADAPTOR SUBUNIT"/>
    <property type="match status" value="1"/>
</dbReference>
<dbReference type="PANTHER" id="PTHR30469">
    <property type="entry name" value="MULTIDRUG RESISTANCE PROTEIN MDTA"/>
    <property type="match status" value="1"/>
</dbReference>
<reference evidence="4 5" key="1">
    <citation type="submission" date="2024-03" db="EMBL/GenBank/DDBJ databases">
        <title>Community enrichment and isolation of bacterial strains for fucoidan degradation.</title>
        <authorList>
            <person name="Sichert A."/>
        </authorList>
    </citation>
    <scope>NUCLEOTIDE SEQUENCE [LARGE SCALE GENOMIC DNA]</scope>
    <source>
        <strain evidence="4 5">AS12</strain>
    </source>
</reference>
<gene>
    <name evidence="4" type="ORF">WNY77_03035</name>
</gene>
<dbReference type="Gene3D" id="2.40.30.170">
    <property type="match status" value="1"/>
</dbReference>
<comment type="caution">
    <text evidence="4">The sequence shown here is derived from an EMBL/GenBank/DDBJ whole genome shotgun (WGS) entry which is preliminary data.</text>
</comment>
<keyword evidence="2" id="KW-0175">Coiled coil</keyword>
<dbReference type="EMBL" id="JBBMQS010000002">
    <property type="protein sequence ID" value="MEM5496365.1"/>
    <property type="molecule type" value="Genomic_DNA"/>
</dbReference>
<name>A0ABU9SR53_9ALTE</name>
<proteinExistence type="inferred from homology"/>
<evidence type="ECO:0000313" key="5">
    <source>
        <dbReference type="Proteomes" id="UP001461163"/>
    </source>
</evidence>
<dbReference type="InterPro" id="IPR006143">
    <property type="entry name" value="RND_pump_MFP"/>
</dbReference>
<dbReference type="Proteomes" id="UP001461163">
    <property type="component" value="Unassembled WGS sequence"/>
</dbReference>
<accession>A0ABU9SR53</accession>
<dbReference type="SUPFAM" id="SSF111369">
    <property type="entry name" value="HlyD-like secretion proteins"/>
    <property type="match status" value="1"/>
</dbReference>
<evidence type="ECO:0000313" key="4">
    <source>
        <dbReference type="EMBL" id="MEM5496365.1"/>
    </source>
</evidence>